<dbReference type="Pfam" id="PF13880">
    <property type="entry name" value="Acetyltransf_13"/>
    <property type="match status" value="1"/>
</dbReference>
<protein>
    <submittedName>
        <fullName evidence="12">ESCO1/2 acetyl-transferase-domain-containing protein</fullName>
    </submittedName>
</protein>
<evidence type="ECO:0000256" key="6">
    <source>
        <dbReference type="ARBA" id="ARBA00022833"/>
    </source>
</evidence>
<dbReference type="Pfam" id="PF13878">
    <property type="entry name" value="zf-C2H2_3"/>
    <property type="match status" value="1"/>
</dbReference>
<dbReference type="PANTHER" id="PTHR45884:SF2">
    <property type="entry name" value="N-ACETYLTRANSFERASE ECO"/>
    <property type="match status" value="1"/>
</dbReference>
<evidence type="ECO:0000256" key="4">
    <source>
        <dbReference type="ARBA" id="ARBA00022723"/>
    </source>
</evidence>
<evidence type="ECO:0000256" key="7">
    <source>
        <dbReference type="ARBA" id="ARBA00023242"/>
    </source>
</evidence>
<comment type="caution">
    <text evidence="12">The sequence shown here is derived from an EMBL/GenBank/DDBJ whole genome shotgun (WGS) entry which is preliminary data.</text>
</comment>
<organism evidence="12 13">
    <name type="scientific">Phakopsora pachyrhizi</name>
    <name type="common">Asian soybean rust disease fungus</name>
    <dbReference type="NCBI Taxonomy" id="170000"/>
    <lineage>
        <taxon>Eukaryota</taxon>
        <taxon>Fungi</taxon>
        <taxon>Dikarya</taxon>
        <taxon>Basidiomycota</taxon>
        <taxon>Pucciniomycotina</taxon>
        <taxon>Pucciniomycetes</taxon>
        <taxon>Pucciniales</taxon>
        <taxon>Phakopsoraceae</taxon>
        <taxon>Phakopsora</taxon>
    </lineage>
</organism>
<dbReference type="GO" id="GO:0008270">
    <property type="term" value="F:zinc ion binding"/>
    <property type="evidence" value="ECO:0007669"/>
    <property type="project" value="UniProtKB-KW"/>
</dbReference>
<accession>A0AAV0AHA2</accession>
<keyword evidence="5" id="KW-0863">Zinc-finger</keyword>
<evidence type="ECO:0000259" key="10">
    <source>
        <dbReference type="Pfam" id="PF13878"/>
    </source>
</evidence>
<feature type="domain" description="N-acetyltransferase ESCO acetyl-transferase" evidence="11">
    <location>
        <begin position="263"/>
        <end position="335"/>
    </location>
</feature>
<dbReference type="AlphaFoldDB" id="A0AAV0AHA2"/>
<reference evidence="12" key="1">
    <citation type="submission" date="2022-06" db="EMBL/GenBank/DDBJ databases">
        <authorList>
            <consortium name="SYNGENTA / RWTH Aachen University"/>
        </authorList>
    </citation>
    <scope>NUCLEOTIDE SEQUENCE</scope>
</reference>
<sequence>MREKAIKSFFPLETSSHVRSLQEISSFGDGGKSNSLQRSFCAGGKRPNKTAITQLVIDVSNRPTTRTCVECGMSYVLGVKEDDELHQKHHKWLIGRLEWPIDVETDTCSKVVWRDMNSLNSDRIIKLVLDPQSLKRAKYKCRVEQLLEMVNFSLGAQELSIDQLQFSNLYIYLTESPPSISPSSKKRKLNYSSSNIKKKKAVVAAVCIAGRVDFAYQVVKRGNSNGDKNSDKAIDFFTGNGGEEDNLLKIYDSGLYCFPNPQKVYIGIHRIWTSHDYRCLGFARRLLDSISKTFIYAVPLVDNEVRRKFIAFSQPTESGVKLATGWLKNPNFKVYIE</sequence>
<keyword evidence="9" id="KW-0012">Acyltransferase</keyword>
<dbReference type="PANTHER" id="PTHR45884">
    <property type="entry name" value="N-ACETYLTRANSFERASE ECO"/>
    <property type="match status" value="1"/>
</dbReference>
<dbReference type="InterPro" id="IPR028005">
    <property type="entry name" value="AcTrfase_ESCO_Znf_dom"/>
</dbReference>
<evidence type="ECO:0000256" key="1">
    <source>
        <dbReference type="ARBA" id="ARBA00004123"/>
    </source>
</evidence>
<dbReference type="GO" id="GO:0000785">
    <property type="term" value="C:chromatin"/>
    <property type="evidence" value="ECO:0007669"/>
    <property type="project" value="TreeGrafter"/>
</dbReference>
<keyword evidence="6" id="KW-0862">Zinc</keyword>
<keyword evidence="8" id="KW-0131">Cell cycle</keyword>
<name>A0AAV0AHA2_PHAPC</name>
<evidence type="ECO:0000256" key="2">
    <source>
        <dbReference type="ARBA" id="ARBA00005816"/>
    </source>
</evidence>
<evidence type="ECO:0000313" key="13">
    <source>
        <dbReference type="Proteomes" id="UP001153365"/>
    </source>
</evidence>
<evidence type="ECO:0000256" key="8">
    <source>
        <dbReference type="ARBA" id="ARBA00023306"/>
    </source>
</evidence>
<dbReference type="GO" id="GO:0007064">
    <property type="term" value="P:mitotic sister chromatid cohesion"/>
    <property type="evidence" value="ECO:0007669"/>
    <property type="project" value="TreeGrafter"/>
</dbReference>
<evidence type="ECO:0000256" key="9">
    <source>
        <dbReference type="ARBA" id="ARBA00023315"/>
    </source>
</evidence>
<gene>
    <name evidence="12" type="ORF">PPACK8108_LOCUS894</name>
</gene>
<keyword evidence="7" id="KW-0539">Nucleus</keyword>
<keyword evidence="13" id="KW-1185">Reference proteome</keyword>
<keyword evidence="3" id="KW-0808">Transferase</keyword>
<evidence type="ECO:0000259" key="11">
    <source>
        <dbReference type="Pfam" id="PF13880"/>
    </source>
</evidence>
<dbReference type="EMBL" id="CALTRL010000120">
    <property type="protein sequence ID" value="CAH7666539.1"/>
    <property type="molecule type" value="Genomic_DNA"/>
</dbReference>
<evidence type="ECO:0000256" key="3">
    <source>
        <dbReference type="ARBA" id="ARBA00022679"/>
    </source>
</evidence>
<comment type="similarity">
    <text evidence="2">Belongs to the acetyltransferase family. ECO subfamily.</text>
</comment>
<dbReference type="InterPro" id="IPR028009">
    <property type="entry name" value="ESCO_Acetyltransf_dom"/>
</dbReference>
<dbReference type="GO" id="GO:0061733">
    <property type="term" value="F:protein-lysine-acetyltransferase activity"/>
    <property type="evidence" value="ECO:0007669"/>
    <property type="project" value="TreeGrafter"/>
</dbReference>
<proteinExistence type="inferred from homology"/>
<dbReference type="Proteomes" id="UP001153365">
    <property type="component" value="Unassembled WGS sequence"/>
</dbReference>
<evidence type="ECO:0000256" key="5">
    <source>
        <dbReference type="ARBA" id="ARBA00022771"/>
    </source>
</evidence>
<keyword evidence="4" id="KW-0479">Metal-binding</keyword>
<feature type="domain" description="N-acetyltransferase ESCO zinc-finger" evidence="10">
    <location>
        <begin position="54"/>
        <end position="91"/>
    </location>
</feature>
<evidence type="ECO:0000313" key="12">
    <source>
        <dbReference type="EMBL" id="CAH7666539.1"/>
    </source>
</evidence>
<dbReference type="GO" id="GO:0005634">
    <property type="term" value="C:nucleus"/>
    <property type="evidence" value="ECO:0007669"/>
    <property type="project" value="UniProtKB-SubCell"/>
</dbReference>
<comment type="subcellular location">
    <subcellularLocation>
        <location evidence="1">Nucleus</location>
    </subcellularLocation>
</comment>